<keyword evidence="2 4" id="KW-0479">Metal-binding</keyword>
<evidence type="ECO:0000256" key="4">
    <source>
        <dbReference type="PROSITE-ProRule" id="PRU00433"/>
    </source>
</evidence>
<evidence type="ECO:0000256" key="1">
    <source>
        <dbReference type="ARBA" id="ARBA00022617"/>
    </source>
</evidence>
<dbReference type="PROSITE" id="PS51007">
    <property type="entry name" value="CYTC"/>
    <property type="match status" value="2"/>
</dbReference>
<feature type="domain" description="Cytochrome c" evidence="5">
    <location>
        <begin position="203"/>
        <end position="312"/>
    </location>
</feature>
<dbReference type="EMBL" id="CABFNB010000161">
    <property type="protein sequence ID" value="VTZ65543.1"/>
    <property type="molecule type" value="Genomic_DNA"/>
</dbReference>
<protein>
    <submittedName>
        <fullName evidence="6">Diheme cytochrome c-type</fullName>
    </submittedName>
</protein>
<reference evidence="6 7" key="1">
    <citation type="submission" date="2019-06" db="EMBL/GenBank/DDBJ databases">
        <authorList>
            <person name="Le Quere A."/>
            <person name="Colella S."/>
        </authorList>
    </citation>
    <scope>NUCLEOTIDE SEQUENCE [LARGE SCALE GENOMIC DNA]</scope>
    <source>
        <strain evidence="6">EmedicaeMD41</strain>
    </source>
</reference>
<sequence length="314" mass="33614">MGRRARYLLSGLALLAIAGGGLAWWLTKPDRSDASQWEGLGDPDLSNGERVFWAGGCASCHAAPDTTDNGASDDSAADEKRLLLAGGRSLKSPFGTFYPPNISPDETAGIGTWTLAEFGDAMTRGVGRDGGHLYPSFPYGSYIRMTAKDVNDLWGFMQTLPKSGNTTPQHDLAFPYNIRPAIGVWKFFYLTDEPRARINTADTKLARGQYLVEGSGHCGECHTPRDALGGFEEARWLTGAPNPEGEGRIPDITPASKSVGGWSASDIASYLETGFTPDFDTVGGSMVEVQKNMAKLPASDRDAIAAYLKALPAL</sequence>
<organism evidence="6 7">
    <name type="scientific">Sinorhizobium medicae</name>
    <dbReference type="NCBI Taxonomy" id="110321"/>
    <lineage>
        <taxon>Bacteria</taxon>
        <taxon>Pseudomonadati</taxon>
        <taxon>Pseudomonadota</taxon>
        <taxon>Alphaproteobacteria</taxon>
        <taxon>Hyphomicrobiales</taxon>
        <taxon>Rhizobiaceae</taxon>
        <taxon>Sinorhizobium/Ensifer group</taxon>
        <taxon>Sinorhizobium</taxon>
    </lineage>
</organism>
<keyword evidence="3 4" id="KW-0408">Iron</keyword>
<evidence type="ECO:0000313" key="7">
    <source>
        <dbReference type="Proteomes" id="UP000507954"/>
    </source>
</evidence>
<dbReference type="PANTHER" id="PTHR35008">
    <property type="entry name" value="BLL4482 PROTEIN-RELATED"/>
    <property type="match status" value="1"/>
</dbReference>
<accession>A0A508X6Z5</accession>
<dbReference type="Gene3D" id="1.10.760.10">
    <property type="entry name" value="Cytochrome c-like domain"/>
    <property type="match status" value="1"/>
</dbReference>
<evidence type="ECO:0000313" key="6">
    <source>
        <dbReference type="EMBL" id="VTZ65543.1"/>
    </source>
</evidence>
<evidence type="ECO:0000256" key="2">
    <source>
        <dbReference type="ARBA" id="ARBA00022723"/>
    </source>
</evidence>
<dbReference type="Proteomes" id="UP000507954">
    <property type="component" value="Unassembled WGS sequence"/>
</dbReference>
<dbReference type="InterPro" id="IPR009056">
    <property type="entry name" value="Cyt_c-like_dom"/>
</dbReference>
<proteinExistence type="predicted"/>
<feature type="domain" description="Cytochrome c" evidence="5">
    <location>
        <begin position="43"/>
        <end position="161"/>
    </location>
</feature>
<dbReference type="PANTHER" id="PTHR35008:SF8">
    <property type="entry name" value="ALCOHOL DEHYDROGENASE CYTOCHROME C SUBUNIT"/>
    <property type="match status" value="1"/>
</dbReference>
<evidence type="ECO:0000256" key="3">
    <source>
        <dbReference type="ARBA" id="ARBA00023004"/>
    </source>
</evidence>
<name>A0A508X6Z5_9HYPH</name>
<dbReference type="GO" id="GO:0009055">
    <property type="term" value="F:electron transfer activity"/>
    <property type="evidence" value="ECO:0007669"/>
    <property type="project" value="InterPro"/>
</dbReference>
<dbReference type="AlphaFoldDB" id="A0A508X6Z5"/>
<dbReference type="InterPro" id="IPR036909">
    <property type="entry name" value="Cyt_c-like_dom_sf"/>
</dbReference>
<dbReference type="GO" id="GO:0046872">
    <property type="term" value="F:metal ion binding"/>
    <property type="evidence" value="ECO:0007669"/>
    <property type="project" value="UniProtKB-KW"/>
</dbReference>
<dbReference type="RefSeq" id="WP_018208791.1">
    <property type="nucleotide sequence ID" value="NZ_CABFNB010000161.1"/>
</dbReference>
<dbReference type="InterPro" id="IPR051459">
    <property type="entry name" value="Cytochrome_c-type_DH"/>
</dbReference>
<dbReference type="SUPFAM" id="SSF46626">
    <property type="entry name" value="Cytochrome c"/>
    <property type="match status" value="2"/>
</dbReference>
<dbReference type="GO" id="GO:0020037">
    <property type="term" value="F:heme binding"/>
    <property type="evidence" value="ECO:0007669"/>
    <property type="project" value="InterPro"/>
</dbReference>
<keyword evidence="1 4" id="KW-0349">Heme</keyword>
<gene>
    <name evidence="6" type="primary">cycG</name>
    <name evidence="6" type="ORF">EMEDMD4_90035</name>
</gene>
<dbReference type="Pfam" id="PF00034">
    <property type="entry name" value="Cytochrom_C"/>
    <property type="match status" value="2"/>
</dbReference>
<evidence type="ECO:0000259" key="5">
    <source>
        <dbReference type="PROSITE" id="PS51007"/>
    </source>
</evidence>